<dbReference type="InterPro" id="IPR052021">
    <property type="entry name" value="Type-I_RS_S_subunit"/>
</dbReference>
<keyword evidence="2" id="KW-0680">Restriction system</keyword>
<dbReference type="EMBL" id="FOUF01000029">
    <property type="protein sequence ID" value="SFM71912.1"/>
    <property type="molecule type" value="Genomic_DNA"/>
</dbReference>
<evidence type="ECO:0000256" key="1">
    <source>
        <dbReference type="ARBA" id="ARBA00010923"/>
    </source>
</evidence>
<dbReference type="Gene3D" id="3.90.220.20">
    <property type="entry name" value="DNA methylase specificity domains"/>
    <property type="match status" value="1"/>
</dbReference>
<dbReference type="InterPro" id="IPR044946">
    <property type="entry name" value="Restrct_endonuc_typeI_TRD_sf"/>
</dbReference>
<keyword evidence="3" id="KW-0238">DNA-binding</keyword>
<dbReference type="InterPro" id="IPR000055">
    <property type="entry name" value="Restrct_endonuc_typeI_TRD"/>
</dbReference>
<dbReference type="AlphaFoldDB" id="A0A1I4T5B6"/>
<feature type="domain" description="Type I restriction modification DNA specificity" evidence="4">
    <location>
        <begin position="15"/>
        <end position="171"/>
    </location>
</feature>
<dbReference type="SUPFAM" id="SSF116734">
    <property type="entry name" value="DNA methylase specificity domain"/>
    <property type="match status" value="1"/>
</dbReference>
<dbReference type="CDD" id="cd16961">
    <property type="entry name" value="RMtype1_S_TRD-CR_like"/>
    <property type="match status" value="1"/>
</dbReference>
<evidence type="ECO:0000256" key="2">
    <source>
        <dbReference type="ARBA" id="ARBA00022747"/>
    </source>
</evidence>
<dbReference type="Pfam" id="PF01420">
    <property type="entry name" value="Methylase_S"/>
    <property type="match status" value="1"/>
</dbReference>
<keyword evidence="6" id="KW-1185">Reference proteome</keyword>
<evidence type="ECO:0000259" key="4">
    <source>
        <dbReference type="Pfam" id="PF01420"/>
    </source>
</evidence>
<evidence type="ECO:0000313" key="6">
    <source>
        <dbReference type="Proteomes" id="UP000199561"/>
    </source>
</evidence>
<accession>A0A1I4T5B6</accession>
<gene>
    <name evidence="5" type="ORF">SAMN05421880_12924</name>
</gene>
<proteinExistence type="inferred from homology"/>
<evidence type="ECO:0000313" key="5">
    <source>
        <dbReference type="EMBL" id="SFM71912.1"/>
    </source>
</evidence>
<reference evidence="5 6" key="1">
    <citation type="submission" date="2016-10" db="EMBL/GenBank/DDBJ databases">
        <authorList>
            <person name="de Groot N.N."/>
        </authorList>
    </citation>
    <scope>NUCLEOTIDE SEQUENCE [LARGE SCALE GENOMIC DNA]</scope>
    <source>
        <strain evidence="5 6">Nm146</strain>
    </source>
</reference>
<dbReference type="Proteomes" id="UP000199561">
    <property type="component" value="Unassembled WGS sequence"/>
</dbReference>
<dbReference type="RefSeq" id="WP_218143476.1">
    <property type="nucleotide sequence ID" value="NZ_FOUF01000029.1"/>
</dbReference>
<organism evidence="5 6">
    <name type="scientific">Nitrosomonas nitrosa</name>
    <dbReference type="NCBI Taxonomy" id="52442"/>
    <lineage>
        <taxon>Bacteria</taxon>
        <taxon>Pseudomonadati</taxon>
        <taxon>Pseudomonadota</taxon>
        <taxon>Betaproteobacteria</taxon>
        <taxon>Nitrosomonadales</taxon>
        <taxon>Nitrosomonadaceae</taxon>
        <taxon>Nitrosomonas</taxon>
    </lineage>
</organism>
<comment type="similarity">
    <text evidence="1">Belongs to the type-I restriction system S methylase family.</text>
</comment>
<evidence type="ECO:0000256" key="3">
    <source>
        <dbReference type="ARBA" id="ARBA00023125"/>
    </source>
</evidence>
<sequence>MQKQHYSIFDGGRMKIKIKKLATVQMGYSFRSRLEAAEGGSVSVIQMKDLLDDNTVDCDGLMKIDMEAVKEHHLARKGDLVFRSRGHIATAAVLLDDPGNAVVAAPLLRIRVTKPDKVLPEYLNWYISQRDAQIFLTSRAKGTVQKMISKQAIEELEVALPSMEKQKAIIELASLVAREQALLHLVAEKREQYISTLLMQLAKGE</sequence>
<dbReference type="GO" id="GO:0003677">
    <property type="term" value="F:DNA binding"/>
    <property type="evidence" value="ECO:0007669"/>
    <property type="project" value="UniProtKB-KW"/>
</dbReference>
<dbReference type="GO" id="GO:0009307">
    <property type="term" value="P:DNA restriction-modification system"/>
    <property type="evidence" value="ECO:0007669"/>
    <property type="project" value="UniProtKB-KW"/>
</dbReference>
<protein>
    <submittedName>
        <fullName evidence="5">Type I restriction modification DNA specificity domain-containing protein</fullName>
    </submittedName>
</protein>
<dbReference type="STRING" id="52442.SAMN05421880_12924"/>
<name>A0A1I4T5B6_9PROT</name>
<dbReference type="PANTHER" id="PTHR30408:SF12">
    <property type="entry name" value="TYPE I RESTRICTION ENZYME MJAVIII SPECIFICITY SUBUNIT"/>
    <property type="match status" value="1"/>
</dbReference>
<dbReference type="PANTHER" id="PTHR30408">
    <property type="entry name" value="TYPE-1 RESTRICTION ENZYME ECOKI SPECIFICITY PROTEIN"/>
    <property type="match status" value="1"/>
</dbReference>